<proteinExistence type="predicted"/>
<reference evidence="2" key="1">
    <citation type="submission" date="2023-10" db="EMBL/GenBank/DDBJ databases">
        <title>Genome assembly of Pristionchus species.</title>
        <authorList>
            <person name="Yoshida K."/>
            <person name="Sommer R.J."/>
        </authorList>
    </citation>
    <scope>NUCLEOTIDE SEQUENCE</scope>
    <source>
        <strain evidence="2">RS0144</strain>
    </source>
</reference>
<gene>
    <name evidence="2" type="ORF">PENTCL1PPCAC_3251</name>
</gene>
<accession>A0AAV5SCM5</accession>
<dbReference type="Proteomes" id="UP001432027">
    <property type="component" value="Unassembled WGS sequence"/>
</dbReference>
<evidence type="ECO:0000313" key="3">
    <source>
        <dbReference type="Proteomes" id="UP001432027"/>
    </source>
</evidence>
<comment type="caution">
    <text evidence="2">The sequence shown here is derived from an EMBL/GenBank/DDBJ whole genome shotgun (WGS) entry which is preliminary data.</text>
</comment>
<name>A0AAV5SCM5_9BILA</name>
<dbReference type="AlphaFoldDB" id="A0AAV5SCM5"/>
<evidence type="ECO:0008006" key="4">
    <source>
        <dbReference type="Google" id="ProtNLM"/>
    </source>
</evidence>
<keyword evidence="3" id="KW-1185">Reference proteome</keyword>
<feature type="chain" id="PRO_5043596319" description="Insulin-like domain-containing protein" evidence="1">
    <location>
        <begin position="20"/>
        <end position="106"/>
    </location>
</feature>
<dbReference type="EMBL" id="BTSX01000001">
    <property type="protein sequence ID" value="GMS81076.1"/>
    <property type="molecule type" value="Genomic_DNA"/>
</dbReference>
<organism evidence="2 3">
    <name type="scientific">Pristionchus entomophagus</name>
    <dbReference type="NCBI Taxonomy" id="358040"/>
    <lineage>
        <taxon>Eukaryota</taxon>
        <taxon>Metazoa</taxon>
        <taxon>Ecdysozoa</taxon>
        <taxon>Nematoda</taxon>
        <taxon>Chromadorea</taxon>
        <taxon>Rhabditida</taxon>
        <taxon>Rhabditina</taxon>
        <taxon>Diplogasteromorpha</taxon>
        <taxon>Diplogasteroidea</taxon>
        <taxon>Neodiplogasteridae</taxon>
        <taxon>Pristionchus</taxon>
    </lineage>
</organism>
<evidence type="ECO:0000256" key="1">
    <source>
        <dbReference type="SAM" id="SignalP"/>
    </source>
</evidence>
<evidence type="ECO:0000313" key="2">
    <source>
        <dbReference type="EMBL" id="GMS81076.1"/>
    </source>
</evidence>
<protein>
    <recommendedName>
        <fullName evidence="4">Insulin-like domain-containing protein</fullName>
    </recommendedName>
</protein>
<feature type="signal peptide" evidence="1">
    <location>
        <begin position="1"/>
        <end position="19"/>
    </location>
</feature>
<keyword evidence="1" id="KW-0732">Signal</keyword>
<sequence length="106" mass="12046">MLRVFSGFLIISGIVFLASQNVSKSISKRATDEVNHLNCVETLCLTSKYNSFQFCGKRMTEKLQESMNSWCPSKGTGKYPNSVKLNKVCCENKCTERQLRCFICDE</sequence>